<keyword evidence="1" id="KW-0472">Membrane</keyword>
<evidence type="ECO:0000313" key="2">
    <source>
        <dbReference type="Proteomes" id="UP000046392"/>
    </source>
</evidence>
<keyword evidence="2" id="KW-1185">Reference proteome</keyword>
<protein>
    <submittedName>
        <fullName evidence="3">Ovule protein</fullName>
    </submittedName>
</protein>
<dbReference type="Proteomes" id="UP000046392">
    <property type="component" value="Unplaced"/>
</dbReference>
<organism evidence="2 3">
    <name type="scientific">Strongyloides papillosus</name>
    <name type="common">Intestinal threadworm</name>
    <dbReference type="NCBI Taxonomy" id="174720"/>
    <lineage>
        <taxon>Eukaryota</taxon>
        <taxon>Metazoa</taxon>
        <taxon>Ecdysozoa</taxon>
        <taxon>Nematoda</taxon>
        <taxon>Chromadorea</taxon>
        <taxon>Rhabditida</taxon>
        <taxon>Tylenchina</taxon>
        <taxon>Panagrolaimomorpha</taxon>
        <taxon>Strongyloidoidea</taxon>
        <taxon>Strongyloididae</taxon>
        <taxon>Strongyloides</taxon>
    </lineage>
</organism>
<feature type="transmembrane region" description="Helical" evidence="1">
    <location>
        <begin position="32"/>
        <end position="52"/>
    </location>
</feature>
<reference evidence="3" key="1">
    <citation type="submission" date="2017-02" db="UniProtKB">
        <authorList>
            <consortium name="WormBaseParasite"/>
        </authorList>
    </citation>
    <scope>IDENTIFICATION</scope>
</reference>
<keyword evidence="1" id="KW-1133">Transmembrane helix</keyword>
<accession>A0A0N5BF18</accession>
<name>A0A0N5BF18_STREA</name>
<feature type="transmembrane region" description="Helical" evidence="1">
    <location>
        <begin position="5"/>
        <end position="26"/>
    </location>
</feature>
<sequence length="68" mass="8195">MKQHYFVILILEGSSFFLQDNLIIVFLQCNSIMKTVVVFWCRTINILVVFLCRTIKFHKVQLFQEQLR</sequence>
<dbReference type="WBParaSite" id="SPAL_0000458800.1">
    <property type="protein sequence ID" value="SPAL_0000458800.1"/>
    <property type="gene ID" value="SPAL_0000458800"/>
</dbReference>
<dbReference type="AlphaFoldDB" id="A0A0N5BF18"/>
<proteinExistence type="predicted"/>
<evidence type="ECO:0000313" key="3">
    <source>
        <dbReference type="WBParaSite" id="SPAL_0000458800.1"/>
    </source>
</evidence>
<evidence type="ECO:0000256" key="1">
    <source>
        <dbReference type="SAM" id="Phobius"/>
    </source>
</evidence>
<keyword evidence="1" id="KW-0812">Transmembrane</keyword>